<dbReference type="PROSITE" id="PS51257">
    <property type="entry name" value="PROKAR_LIPOPROTEIN"/>
    <property type="match status" value="1"/>
</dbReference>
<evidence type="ECO:0000313" key="4">
    <source>
        <dbReference type="Proteomes" id="UP001617689"/>
    </source>
</evidence>
<gene>
    <name evidence="3" type="ORF">ACIPUP_20905</name>
</gene>
<dbReference type="InterPro" id="IPR036188">
    <property type="entry name" value="FAD/NAD-bd_sf"/>
</dbReference>
<dbReference type="EMBL" id="JBIXLL010000015">
    <property type="protein sequence ID" value="MFJ5431599.1"/>
    <property type="molecule type" value="Genomic_DNA"/>
</dbReference>
<dbReference type="SUPFAM" id="SSF54373">
    <property type="entry name" value="FAD-linked reductases, C-terminal domain"/>
    <property type="match status" value="1"/>
</dbReference>
<dbReference type="PRINTS" id="PR00420">
    <property type="entry name" value="RNGMNOXGNASE"/>
</dbReference>
<keyword evidence="3" id="KW-0560">Oxidoreductase</keyword>
<dbReference type="PANTHER" id="PTHR47469:SF2">
    <property type="entry name" value="OS06G0597600 PROTEIN"/>
    <property type="match status" value="1"/>
</dbReference>
<proteinExistence type="predicted"/>
<dbReference type="Proteomes" id="UP001617689">
    <property type="component" value="Unassembled WGS sequence"/>
</dbReference>
<keyword evidence="3" id="KW-0503">Monooxygenase</keyword>
<dbReference type="Gene3D" id="3.50.50.60">
    <property type="entry name" value="FAD/NAD(P)-binding domain"/>
    <property type="match status" value="2"/>
</dbReference>
<dbReference type="RefSeq" id="WP_400398298.1">
    <property type="nucleotide sequence ID" value="NZ_JBIXLL010000015.1"/>
</dbReference>
<dbReference type="PANTHER" id="PTHR47469">
    <property type="entry name" value="MONOOXYGENASE-LIKE"/>
    <property type="match status" value="1"/>
</dbReference>
<reference evidence="3 4" key="1">
    <citation type="submission" date="2024-10" db="EMBL/GenBank/DDBJ databases">
        <authorList>
            <person name="Lu C.-H."/>
        </authorList>
    </citation>
    <scope>NUCLEOTIDE SEQUENCE [LARGE SCALE GENOMIC DNA]</scope>
    <source>
        <strain evidence="3 4">22ZTDG03-2</strain>
    </source>
</reference>
<name>A0ABW8GFW0_9GAMM</name>
<dbReference type="InterPro" id="IPR002938">
    <property type="entry name" value="FAD-bd"/>
</dbReference>
<dbReference type="SUPFAM" id="SSF51905">
    <property type="entry name" value="FAD/NAD(P)-binding domain"/>
    <property type="match status" value="1"/>
</dbReference>
<dbReference type="InterPro" id="IPR053212">
    <property type="entry name" value="DHP_3-monooxygenase"/>
</dbReference>
<sequence length="385" mass="41765">MNTESTKIHSREITIVGGSLAGLTLALACASRGIAVHVIERSAGHFAGGDSLSVDLSAVAETVGYDPRKHPALPVVPAYRELTTWPALYSWLRDRVRETPEILLEEGKTITSVSDIDGCVCITFADGTERITGAVIGADGYRSIVRQAITPQTPFAQYAGYLVWRGLVEEQILEHPVAWPTNGGLWIDFVEGYRLVAATLPGRNGSLEIGQRQITFAWFDTHQDELLRRKGCLTPKGHIVGTLTRGKIDEQVREELATLAPKIWPTVWAEAVVTGILSTDILSGAPIAEFSPLRLANGAMAIVGDAAHVISPMTGRGYLTGVDDARVLSHELAKLNPDEPIATALGRYEKIRLPYIRALVNHSCAISAEYQRYAESGGVDFSEEI</sequence>
<dbReference type="Pfam" id="PF01494">
    <property type="entry name" value="FAD_binding_3"/>
    <property type="match status" value="1"/>
</dbReference>
<protein>
    <submittedName>
        <fullName evidence="3">FAD-dependent monooxygenase</fullName>
    </submittedName>
</protein>
<feature type="domain" description="FAD-binding" evidence="1">
    <location>
        <begin position="283"/>
        <end position="362"/>
    </location>
</feature>
<evidence type="ECO:0000259" key="2">
    <source>
        <dbReference type="Pfam" id="PF22607"/>
    </source>
</evidence>
<dbReference type="InterPro" id="IPR054707">
    <property type="entry name" value="DhpH_subs-bd"/>
</dbReference>
<keyword evidence="4" id="KW-1185">Reference proteome</keyword>
<evidence type="ECO:0000259" key="1">
    <source>
        <dbReference type="Pfam" id="PF01494"/>
    </source>
</evidence>
<dbReference type="GO" id="GO:0004497">
    <property type="term" value="F:monooxygenase activity"/>
    <property type="evidence" value="ECO:0007669"/>
    <property type="project" value="UniProtKB-KW"/>
</dbReference>
<accession>A0ABW8GFW0</accession>
<organism evidence="3 4">
    <name type="scientific">Pectobacterium actinidiae</name>
    <dbReference type="NCBI Taxonomy" id="1507808"/>
    <lineage>
        <taxon>Bacteria</taxon>
        <taxon>Pseudomonadati</taxon>
        <taxon>Pseudomonadota</taxon>
        <taxon>Gammaproteobacteria</taxon>
        <taxon>Enterobacterales</taxon>
        <taxon>Pectobacteriaceae</taxon>
        <taxon>Pectobacterium</taxon>
    </lineage>
</organism>
<dbReference type="Pfam" id="PF22607">
    <property type="entry name" value="FAD_binding-like"/>
    <property type="match status" value="1"/>
</dbReference>
<feature type="domain" description="2,6-dihydroxypyridine 3-monooxygenase substrate binding" evidence="2">
    <location>
        <begin position="158"/>
        <end position="272"/>
    </location>
</feature>
<evidence type="ECO:0000313" key="3">
    <source>
        <dbReference type="EMBL" id="MFJ5431599.1"/>
    </source>
</evidence>
<comment type="caution">
    <text evidence="3">The sequence shown here is derived from an EMBL/GenBank/DDBJ whole genome shotgun (WGS) entry which is preliminary data.</text>
</comment>